<comment type="caution">
    <text evidence="3">The sequence shown here is derived from an EMBL/GenBank/DDBJ whole genome shotgun (WGS) entry which is preliminary data.</text>
</comment>
<evidence type="ECO:0000256" key="1">
    <source>
        <dbReference type="SAM" id="Coils"/>
    </source>
</evidence>
<reference evidence="3 4" key="1">
    <citation type="submission" date="2024-01" db="EMBL/GenBank/DDBJ databases">
        <title>Genome assemblies of Stephania.</title>
        <authorList>
            <person name="Yang L."/>
        </authorList>
    </citation>
    <scope>NUCLEOTIDE SEQUENCE [LARGE SCALE GENOMIC DNA]</scope>
    <source>
        <strain evidence="3">QJT</strain>
        <tissue evidence="3">Leaf</tissue>
    </source>
</reference>
<name>A0AAP0KN74_9MAGN</name>
<dbReference type="AlphaFoldDB" id="A0AAP0KN74"/>
<dbReference type="Proteomes" id="UP001417504">
    <property type="component" value="Unassembled WGS sequence"/>
</dbReference>
<feature type="region of interest" description="Disordered" evidence="2">
    <location>
        <begin position="189"/>
        <end position="212"/>
    </location>
</feature>
<keyword evidence="4" id="KW-1185">Reference proteome</keyword>
<protein>
    <submittedName>
        <fullName evidence="3">Uncharacterized protein</fullName>
    </submittedName>
</protein>
<organism evidence="3 4">
    <name type="scientific">Stephania japonica</name>
    <dbReference type="NCBI Taxonomy" id="461633"/>
    <lineage>
        <taxon>Eukaryota</taxon>
        <taxon>Viridiplantae</taxon>
        <taxon>Streptophyta</taxon>
        <taxon>Embryophyta</taxon>
        <taxon>Tracheophyta</taxon>
        <taxon>Spermatophyta</taxon>
        <taxon>Magnoliopsida</taxon>
        <taxon>Ranunculales</taxon>
        <taxon>Menispermaceae</taxon>
        <taxon>Menispermoideae</taxon>
        <taxon>Cissampelideae</taxon>
        <taxon>Stephania</taxon>
    </lineage>
</organism>
<accession>A0AAP0KN74</accession>
<sequence>MLRRQANERPNREEYVRTQITDYSLEKKYEETENAESRLDRTKNRDEDLERDFKGFKLRVFRGVLIIQPIPANFDDTLAGAFDFRAKRWLHSGRCEAGNVGTFEEKDHHLARVRISFLGLITIMEPIIDLNEPMGVKSAEVVRSVEAMGSAEPIGSAEAGRSAEAMGSAKAMGPAEVVESIKAMRPIEDSGHAVSDIEDNDDVINSPGGHNA</sequence>
<evidence type="ECO:0000313" key="3">
    <source>
        <dbReference type="EMBL" id="KAK9154454.1"/>
    </source>
</evidence>
<dbReference type="EMBL" id="JBBNAE010000001">
    <property type="protein sequence ID" value="KAK9154454.1"/>
    <property type="molecule type" value="Genomic_DNA"/>
</dbReference>
<proteinExistence type="predicted"/>
<gene>
    <name evidence="3" type="ORF">Sjap_001934</name>
</gene>
<keyword evidence="1" id="KW-0175">Coiled coil</keyword>
<evidence type="ECO:0000256" key="2">
    <source>
        <dbReference type="SAM" id="MobiDB-lite"/>
    </source>
</evidence>
<feature type="coiled-coil region" evidence="1">
    <location>
        <begin position="25"/>
        <end position="52"/>
    </location>
</feature>
<evidence type="ECO:0000313" key="4">
    <source>
        <dbReference type="Proteomes" id="UP001417504"/>
    </source>
</evidence>